<organism evidence="1 2">
    <name type="scientific">Brachionus plicatilis</name>
    <name type="common">Marine rotifer</name>
    <name type="synonym">Brachionus muelleri</name>
    <dbReference type="NCBI Taxonomy" id="10195"/>
    <lineage>
        <taxon>Eukaryota</taxon>
        <taxon>Metazoa</taxon>
        <taxon>Spiralia</taxon>
        <taxon>Gnathifera</taxon>
        <taxon>Rotifera</taxon>
        <taxon>Eurotatoria</taxon>
        <taxon>Monogononta</taxon>
        <taxon>Pseudotrocha</taxon>
        <taxon>Ploima</taxon>
        <taxon>Brachionidae</taxon>
        <taxon>Brachionus</taxon>
    </lineage>
</organism>
<evidence type="ECO:0000313" key="2">
    <source>
        <dbReference type="Proteomes" id="UP000276133"/>
    </source>
</evidence>
<proteinExistence type="predicted"/>
<comment type="caution">
    <text evidence="1">The sequence shown here is derived from an EMBL/GenBank/DDBJ whole genome shotgun (WGS) entry which is preliminary data.</text>
</comment>
<gene>
    <name evidence="1" type="ORF">BpHYR1_054425</name>
</gene>
<protein>
    <submittedName>
        <fullName evidence="1">Uncharacterized protein</fullName>
    </submittedName>
</protein>
<accession>A0A3M7SET0</accession>
<dbReference type="EMBL" id="REGN01001527">
    <property type="protein sequence ID" value="RNA34078.1"/>
    <property type="molecule type" value="Genomic_DNA"/>
</dbReference>
<name>A0A3M7SET0_BRAPC</name>
<evidence type="ECO:0000313" key="1">
    <source>
        <dbReference type="EMBL" id="RNA34078.1"/>
    </source>
</evidence>
<dbReference type="AlphaFoldDB" id="A0A3M7SET0"/>
<sequence length="64" mass="7555">MSNFQIPLNTYFLDFLGVIEGGDSKFKVNFGNKAVTWAWHSIFWFDSEFLGDFERLGRYKPVNR</sequence>
<dbReference type="Proteomes" id="UP000276133">
    <property type="component" value="Unassembled WGS sequence"/>
</dbReference>
<reference evidence="1 2" key="1">
    <citation type="journal article" date="2018" name="Sci. Rep.">
        <title>Genomic signatures of local adaptation to the degree of environmental predictability in rotifers.</title>
        <authorList>
            <person name="Franch-Gras L."/>
            <person name="Hahn C."/>
            <person name="Garcia-Roger E.M."/>
            <person name="Carmona M.J."/>
            <person name="Serra M."/>
            <person name="Gomez A."/>
        </authorList>
    </citation>
    <scope>NUCLEOTIDE SEQUENCE [LARGE SCALE GENOMIC DNA]</scope>
    <source>
        <strain evidence="1">HYR1</strain>
    </source>
</reference>
<keyword evidence="2" id="KW-1185">Reference proteome</keyword>